<proteinExistence type="predicted"/>
<name>E2C8Q6_HARSA</name>
<organism evidence="2">
    <name type="scientific">Harpegnathos saltator</name>
    <name type="common">Jerdon's jumping ant</name>
    <dbReference type="NCBI Taxonomy" id="610380"/>
    <lineage>
        <taxon>Eukaryota</taxon>
        <taxon>Metazoa</taxon>
        <taxon>Ecdysozoa</taxon>
        <taxon>Arthropoda</taxon>
        <taxon>Hexapoda</taxon>
        <taxon>Insecta</taxon>
        <taxon>Pterygota</taxon>
        <taxon>Neoptera</taxon>
        <taxon>Endopterygota</taxon>
        <taxon>Hymenoptera</taxon>
        <taxon>Apocrita</taxon>
        <taxon>Aculeata</taxon>
        <taxon>Formicoidea</taxon>
        <taxon>Formicidae</taxon>
        <taxon>Ponerinae</taxon>
        <taxon>Ponerini</taxon>
        <taxon>Harpegnathos</taxon>
    </lineage>
</organism>
<accession>E2C8Q6</accession>
<sequence>MKCIRKTKKHCCIYFVTVRYTCDSKNLKRKLKKRIPLGDAHEITWQKLISFFEELYKASVNHQGHNKPFGLRCMSFLNATGNDNNNNNKPGKLFLGAQCSFSYGQKYGVCSVVFFEIVLMIFAQRRYAVHSLSPAFFRVLAVEWFRLQPRLQELLKLQLCQRLRVHTFTFCLSVT</sequence>
<dbReference type="AlphaFoldDB" id="E2C8Q6"/>
<reference evidence="1 2" key="1">
    <citation type="journal article" date="2010" name="Science">
        <title>Genomic comparison of the ants Camponotus floridanus and Harpegnathos saltator.</title>
        <authorList>
            <person name="Bonasio R."/>
            <person name="Zhang G."/>
            <person name="Ye C."/>
            <person name="Mutti N.S."/>
            <person name="Fang X."/>
            <person name="Qin N."/>
            <person name="Donahue G."/>
            <person name="Yang P."/>
            <person name="Li Q."/>
            <person name="Li C."/>
            <person name="Zhang P."/>
            <person name="Huang Z."/>
            <person name="Berger S.L."/>
            <person name="Reinberg D."/>
            <person name="Wang J."/>
            <person name="Liebig J."/>
        </authorList>
    </citation>
    <scope>NUCLEOTIDE SEQUENCE [LARGE SCALE GENOMIC DNA]</scope>
    <source>
        <strain evidence="1 2">R22 G/1</strain>
    </source>
</reference>
<gene>
    <name evidence="1" type="ORF">EAI_13729</name>
</gene>
<keyword evidence="2" id="KW-1185">Reference proteome</keyword>
<evidence type="ECO:0000313" key="2">
    <source>
        <dbReference type="Proteomes" id="UP000008237"/>
    </source>
</evidence>
<dbReference type="Proteomes" id="UP000008237">
    <property type="component" value="Unassembled WGS sequence"/>
</dbReference>
<dbReference type="EMBL" id="GL453671">
    <property type="protein sequence ID" value="EFN75680.1"/>
    <property type="molecule type" value="Genomic_DNA"/>
</dbReference>
<evidence type="ECO:0000313" key="1">
    <source>
        <dbReference type="EMBL" id="EFN75680.1"/>
    </source>
</evidence>
<protein>
    <submittedName>
        <fullName evidence="1">Uncharacterized protein</fullName>
    </submittedName>
</protein>
<dbReference type="InParanoid" id="E2C8Q6"/>